<feature type="region of interest" description="Disordered" evidence="1">
    <location>
        <begin position="17"/>
        <end position="80"/>
    </location>
</feature>
<dbReference type="AlphaFoldDB" id="A0A1H3E4T0"/>
<accession>A0A1H3E4T0</accession>
<keyword evidence="3" id="KW-1185">Reference proteome</keyword>
<dbReference type="Proteomes" id="UP000198672">
    <property type="component" value="Unassembled WGS sequence"/>
</dbReference>
<dbReference type="Pfam" id="PF12118">
    <property type="entry name" value="SprA-related"/>
    <property type="match status" value="1"/>
</dbReference>
<gene>
    <name evidence="2" type="ORF">SAMN05421644_11135</name>
</gene>
<feature type="region of interest" description="Disordered" evidence="1">
    <location>
        <begin position="202"/>
        <end position="248"/>
    </location>
</feature>
<protein>
    <submittedName>
        <fullName evidence="2">SprA-related family protein</fullName>
    </submittedName>
</protein>
<evidence type="ECO:0000256" key="1">
    <source>
        <dbReference type="SAM" id="MobiDB-lite"/>
    </source>
</evidence>
<dbReference type="STRING" id="61595.SAMN05421644_11135"/>
<sequence length="248" mass="26510">MEIHSLTPYAAGLRSMRVEARDVPPPGLQEPPTATPPASGTENPRAVTESAATETPDTTRDDDPTTATATDVTGEPLTLDEQSLLEQLKQRDTEVRAHEQAHMAAGGGYITSGASYSYQTGPDGRRYAIGGEVGIDTAMNADDPEGNLIKARAIIRAALAPAEPSSQDVRVAASAREMEIIAQQDIRSRQVKLYETVMENAARGTAETEANPHRNTEPETRPAISAGQARLTRPLTQLAQTSGVNRWA</sequence>
<dbReference type="InterPro" id="IPR021973">
    <property type="entry name" value="SprA-related"/>
</dbReference>
<dbReference type="RefSeq" id="WP_218139699.1">
    <property type="nucleotide sequence ID" value="NZ_FNOW01000011.1"/>
</dbReference>
<dbReference type="EMBL" id="FNOW01000011">
    <property type="protein sequence ID" value="SDX73258.1"/>
    <property type="molecule type" value="Genomic_DNA"/>
</dbReference>
<evidence type="ECO:0000313" key="2">
    <source>
        <dbReference type="EMBL" id="SDX73258.1"/>
    </source>
</evidence>
<proteinExistence type="predicted"/>
<feature type="compositionally biased region" description="Polar residues" evidence="1">
    <location>
        <begin position="234"/>
        <end position="248"/>
    </location>
</feature>
<reference evidence="3" key="1">
    <citation type="submission" date="2016-10" db="EMBL/GenBank/DDBJ databases">
        <authorList>
            <person name="Varghese N."/>
            <person name="Submissions S."/>
        </authorList>
    </citation>
    <scope>NUCLEOTIDE SEQUENCE [LARGE SCALE GENOMIC DNA]</scope>
    <source>
        <strain evidence="3">DSM 173</strain>
    </source>
</reference>
<evidence type="ECO:0000313" key="3">
    <source>
        <dbReference type="Proteomes" id="UP000198672"/>
    </source>
</evidence>
<organism evidence="2 3">
    <name type="scientific">Allochromatium warmingii</name>
    <name type="common">Chromatium warmingii</name>
    <dbReference type="NCBI Taxonomy" id="61595"/>
    <lineage>
        <taxon>Bacteria</taxon>
        <taxon>Pseudomonadati</taxon>
        <taxon>Pseudomonadota</taxon>
        <taxon>Gammaproteobacteria</taxon>
        <taxon>Chromatiales</taxon>
        <taxon>Chromatiaceae</taxon>
        <taxon>Allochromatium</taxon>
    </lineage>
</organism>
<feature type="compositionally biased region" description="Basic and acidic residues" evidence="1">
    <location>
        <begin position="210"/>
        <end position="220"/>
    </location>
</feature>
<name>A0A1H3E4T0_ALLWA</name>
<feature type="compositionally biased region" description="Pro residues" evidence="1">
    <location>
        <begin position="23"/>
        <end position="35"/>
    </location>
</feature>